<dbReference type="KEGG" id="hdt:HYPDE_38203"/>
<dbReference type="EMBL" id="CP005587">
    <property type="protein sequence ID" value="AGK59312.1"/>
    <property type="molecule type" value="Genomic_DNA"/>
</dbReference>
<reference evidence="1 2" key="1">
    <citation type="journal article" date="2013" name="Genome Announc.">
        <title>Genome sequences for three denitrifying bacterial strains isolated from a uranium- and nitrate-contaminated subsurface environment.</title>
        <authorList>
            <person name="Venkatramanan R."/>
            <person name="Prakash O."/>
            <person name="Woyke T."/>
            <person name="Chain P."/>
            <person name="Goodwin L.A."/>
            <person name="Watson D."/>
            <person name="Brooks S."/>
            <person name="Kostka J.E."/>
            <person name="Green S.J."/>
        </authorList>
    </citation>
    <scope>NUCLEOTIDE SEQUENCE [LARGE SCALE GENOMIC DNA]</scope>
    <source>
        <strain evidence="1 2">1NES1</strain>
    </source>
</reference>
<evidence type="ECO:0000313" key="1">
    <source>
        <dbReference type="EMBL" id="AGK59312.1"/>
    </source>
</evidence>
<keyword evidence="2" id="KW-1185">Reference proteome</keyword>
<organism evidence="1 2">
    <name type="scientific">Hyphomicrobium denitrificans 1NES1</name>
    <dbReference type="NCBI Taxonomy" id="670307"/>
    <lineage>
        <taxon>Bacteria</taxon>
        <taxon>Pseudomonadati</taxon>
        <taxon>Pseudomonadota</taxon>
        <taxon>Alphaproteobacteria</taxon>
        <taxon>Hyphomicrobiales</taxon>
        <taxon>Hyphomicrobiaceae</taxon>
        <taxon>Hyphomicrobium</taxon>
    </lineage>
</organism>
<protein>
    <submittedName>
        <fullName evidence="1">Uncharacterized protein</fullName>
    </submittedName>
</protein>
<gene>
    <name evidence="1" type="ORF">HYPDE_38203</name>
</gene>
<name>N0BAM6_9HYPH</name>
<accession>N0BAM6</accession>
<proteinExistence type="predicted"/>
<dbReference type="Proteomes" id="UP000005952">
    <property type="component" value="Chromosome"/>
</dbReference>
<sequence>MPGANPDAPGSAAWPGGVPLVLLSCISWPGEKLDAPWSPATGPPDVCISWPGELVDVPRLWDLLPANAEVAIANPNTTPAVQTAILNVLMS</sequence>
<dbReference type="HOGENOM" id="CLU_2422963_0_0_5"/>
<evidence type="ECO:0000313" key="2">
    <source>
        <dbReference type="Proteomes" id="UP000005952"/>
    </source>
</evidence>
<dbReference type="AlphaFoldDB" id="N0BAM6"/>